<keyword evidence="1" id="KW-0812">Transmembrane</keyword>
<dbReference type="AlphaFoldDB" id="A0A6C0KGJ9"/>
<sequence>MELLDKIKLFFNDIYKHLYFLYSKIMLFKTDQHNLYNITSLTILYLIVSYIFIYIYPITNYTYFSNSFLIITLFYLLIVFMYGFMNLFQGTNEAQKQLKAAREYIYLFIFLFAVILLVTYIFTHVSSVADLVNFIVYSIIIVSLSYLFYKYILEKYFIGENNIFVKLVNDISSFIKNITTSSVPSYIYKLIMVELVVIVMYFSFPYLQYKYFTYKGKQVLNKPINLNKKVTHTTHHELTKSDDFDYHYTISFWTFFNQSPSNINKYTPIFNYGNKPLILFNPMERKVRIMMLQGKNNLVEVYKGKVELQKWNNIVVTYDRGNVDIFINGKLVATEENIVPFMNYETLETGHQNDLEKGMIGGIGNIMYYPNVFSYSNIQENYKLLKNKPYL</sequence>
<feature type="transmembrane region" description="Helical" evidence="1">
    <location>
        <begin position="104"/>
        <end position="125"/>
    </location>
</feature>
<name>A0A6C0KGJ9_9ZZZZ</name>
<organism evidence="2">
    <name type="scientific">viral metagenome</name>
    <dbReference type="NCBI Taxonomy" id="1070528"/>
    <lineage>
        <taxon>unclassified sequences</taxon>
        <taxon>metagenomes</taxon>
        <taxon>organismal metagenomes</taxon>
    </lineage>
</organism>
<dbReference type="EMBL" id="MN740879">
    <property type="protein sequence ID" value="QHU16321.1"/>
    <property type="molecule type" value="Genomic_DNA"/>
</dbReference>
<keyword evidence="1" id="KW-1133">Transmembrane helix</keyword>
<keyword evidence="1" id="KW-0472">Membrane</keyword>
<evidence type="ECO:0000256" key="1">
    <source>
        <dbReference type="SAM" id="Phobius"/>
    </source>
</evidence>
<reference evidence="2" key="1">
    <citation type="journal article" date="2020" name="Nature">
        <title>Giant virus diversity and host interactions through global metagenomics.</title>
        <authorList>
            <person name="Schulz F."/>
            <person name="Roux S."/>
            <person name="Paez-Espino D."/>
            <person name="Jungbluth S."/>
            <person name="Walsh D.A."/>
            <person name="Denef V.J."/>
            <person name="McMahon K.D."/>
            <person name="Konstantinidis K.T."/>
            <person name="Eloe-Fadrosh E.A."/>
            <person name="Kyrpides N.C."/>
            <person name="Woyke T."/>
        </authorList>
    </citation>
    <scope>NUCLEOTIDE SEQUENCE</scope>
    <source>
        <strain evidence="2">GVMAG-S-3300011013-78</strain>
    </source>
</reference>
<protein>
    <submittedName>
        <fullName evidence="2">Uncharacterized protein</fullName>
    </submittedName>
</protein>
<feature type="transmembrane region" description="Helical" evidence="1">
    <location>
        <begin position="63"/>
        <end position="84"/>
    </location>
</feature>
<feature type="transmembrane region" description="Helical" evidence="1">
    <location>
        <begin position="186"/>
        <end position="207"/>
    </location>
</feature>
<feature type="transmembrane region" description="Helical" evidence="1">
    <location>
        <begin position="35"/>
        <end position="57"/>
    </location>
</feature>
<feature type="transmembrane region" description="Helical" evidence="1">
    <location>
        <begin position="131"/>
        <end position="149"/>
    </location>
</feature>
<accession>A0A6C0KGJ9</accession>
<dbReference type="SUPFAM" id="SSF49899">
    <property type="entry name" value="Concanavalin A-like lectins/glucanases"/>
    <property type="match status" value="1"/>
</dbReference>
<proteinExistence type="predicted"/>
<evidence type="ECO:0000313" key="2">
    <source>
        <dbReference type="EMBL" id="QHU16321.1"/>
    </source>
</evidence>
<dbReference type="Pfam" id="PF13385">
    <property type="entry name" value="Laminin_G_3"/>
    <property type="match status" value="1"/>
</dbReference>
<dbReference type="Gene3D" id="2.60.120.200">
    <property type="match status" value="1"/>
</dbReference>
<dbReference type="InterPro" id="IPR013320">
    <property type="entry name" value="ConA-like_dom_sf"/>
</dbReference>